<reference evidence="7 8" key="1">
    <citation type="submission" date="2016-10" db="EMBL/GenBank/DDBJ databases">
        <authorList>
            <person name="de Groot N.N."/>
        </authorList>
    </citation>
    <scope>NUCLEOTIDE SEQUENCE [LARGE SCALE GENOMIC DNA]</scope>
    <source>
        <strain evidence="7 8">CPCC 202699</strain>
    </source>
</reference>
<evidence type="ECO:0000313" key="7">
    <source>
        <dbReference type="EMBL" id="SDZ39161.1"/>
    </source>
</evidence>
<evidence type="ECO:0000256" key="6">
    <source>
        <dbReference type="ARBA" id="ARBA00023136"/>
    </source>
</evidence>
<keyword evidence="5" id="KW-1133">Transmembrane helix</keyword>
<evidence type="ECO:0000256" key="4">
    <source>
        <dbReference type="ARBA" id="ARBA00022692"/>
    </source>
</evidence>
<organism evidence="7 8">
    <name type="scientific">Amycolatopsis xylanica</name>
    <dbReference type="NCBI Taxonomy" id="589385"/>
    <lineage>
        <taxon>Bacteria</taxon>
        <taxon>Bacillati</taxon>
        <taxon>Actinomycetota</taxon>
        <taxon>Actinomycetes</taxon>
        <taxon>Pseudonocardiales</taxon>
        <taxon>Pseudonocardiaceae</taxon>
        <taxon>Amycolatopsis</taxon>
    </lineage>
</organism>
<keyword evidence="3" id="KW-1003">Cell membrane</keyword>
<protein>
    <submittedName>
        <fullName evidence="7">Membrane protein</fullName>
    </submittedName>
</protein>
<name>A0A1H3SNQ2_9PSEU</name>
<evidence type="ECO:0000256" key="1">
    <source>
        <dbReference type="ARBA" id="ARBA00004236"/>
    </source>
</evidence>
<comment type="subcellular location">
    <subcellularLocation>
        <location evidence="1">Cell membrane</location>
    </subcellularLocation>
</comment>
<keyword evidence="8" id="KW-1185">Reference proteome</keyword>
<evidence type="ECO:0000256" key="2">
    <source>
        <dbReference type="ARBA" id="ARBA00007531"/>
    </source>
</evidence>
<evidence type="ECO:0000256" key="5">
    <source>
        <dbReference type="ARBA" id="ARBA00022989"/>
    </source>
</evidence>
<dbReference type="RefSeq" id="WP_091299447.1">
    <property type="nucleotide sequence ID" value="NZ_FNON01000014.1"/>
</dbReference>
<evidence type="ECO:0000313" key="8">
    <source>
        <dbReference type="Proteomes" id="UP000199515"/>
    </source>
</evidence>
<comment type="similarity">
    <text evidence="2">Belongs to the MmpS family.</text>
</comment>
<accession>A0A1H3SNQ2</accession>
<dbReference type="EMBL" id="FNON01000014">
    <property type="protein sequence ID" value="SDZ39161.1"/>
    <property type="molecule type" value="Genomic_DNA"/>
</dbReference>
<proteinExistence type="inferred from homology"/>
<keyword evidence="6" id="KW-0472">Membrane</keyword>
<dbReference type="Pfam" id="PF05423">
    <property type="entry name" value="Mycobact_memb"/>
    <property type="match status" value="1"/>
</dbReference>
<dbReference type="Gene3D" id="2.60.40.2880">
    <property type="entry name" value="MmpS1-5, C-terminal soluble domain"/>
    <property type="match status" value="1"/>
</dbReference>
<keyword evidence="4" id="KW-0812">Transmembrane</keyword>
<dbReference type="GO" id="GO:0005886">
    <property type="term" value="C:plasma membrane"/>
    <property type="evidence" value="ECO:0007669"/>
    <property type="project" value="UniProtKB-SubCell"/>
</dbReference>
<evidence type="ECO:0000256" key="3">
    <source>
        <dbReference type="ARBA" id="ARBA00022475"/>
    </source>
</evidence>
<dbReference type="PROSITE" id="PS51257">
    <property type="entry name" value="PROKAR_LIPOPROTEIN"/>
    <property type="match status" value="1"/>
</dbReference>
<sequence>MRSGLVAFAAVVLALTAACGGRTWQVRMEVDGPAPAKVVSSFAGETAHPELVERQLPWHVENSVGTGFSNIGVRGGAPGTVCRVFVDGKLVSERAVDATGAADCAAGTQE</sequence>
<dbReference type="Proteomes" id="UP000199515">
    <property type="component" value="Unassembled WGS sequence"/>
</dbReference>
<gene>
    <name evidence="7" type="ORF">SAMN05421504_114136</name>
</gene>
<dbReference type="InterPro" id="IPR008693">
    <property type="entry name" value="MmpS"/>
</dbReference>
<dbReference type="OrthoDB" id="3697115at2"/>
<dbReference type="InterPro" id="IPR038468">
    <property type="entry name" value="MmpS_C"/>
</dbReference>
<dbReference type="AlphaFoldDB" id="A0A1H3SNQ2"/>